<dbReference type="PRINTS" id="PR00153">
    <property type="entry name" value="CSAPPISMRASE"/>
</dbReference>
<dbReference type="PANTHER" id="PTHR11071">
    <property type="entry name" value="PEPTIDYL-PROLYL CIS-TRANS ISOMERASE"/>
    <property type="match status" value="1"/>
</dbReference>
<evidence type="ECO:0000259" key="4">
    <source>
        <dbReference type="PROSITE" id="PS50072"/>
    </source>
</evidence>
<reference evidence="5 7" key="2">
    <citation type="journal article" date="2013" name="Nature">
        <title>Insights into bilaterian evolution from three spiralian genomes.</title>
        <authorList>
            <person name="Simakov O."/>
            <person name="Marletaz F."/>
            <person name="Cho S.J."/>
            <person name="Edsinger-Gonzales E."/>
            <person name="Havlak P."/>
            <person name="Hellsten U."/>
            <person name="Kuo D.H."/>
            <person name="Larsson T."/>
            <person name="Lv J."/>
            <person name="Arendt D."/>
            <person name="Savage R."/>
            <person name="Osoegawa K."/>
            <person name="de Jong P."/>
            <person name="Grimwood J."/>
            <person name="Chapman J.A."/>
            <person name="Shapiro H."/>
            <person name="Aerts A."/>
            <person name="Otillar R.P."/>
            <person name="Terry A.Y."/>
            <person name="Boore J.L."/>
            <person name="Grigoriev I.V."/>
            <person name="Lindberg D.R."/>
            <person name="Seaver E.C."/>
            <person name="Weisblat D.A."/>
            <person name="Putnam N.H."/>
            <person name="Rokhsar D.S."/>
        </authorList>
    </citation>
    <scope>NUCLEOTIDE SEQUENCE</scope>
</reference>
<name>T1FM19_HELRO</name>
<feature type="chain" id="PRO_5010897012" description="Peptidyl-prolyl cis-trans isomerase" evidence="3">
    <location>
        <begin position="23"/>
        <end position="207"/>
    </location>
</feature>
<dbReference type="PROSITE" id="PS51257">
    <property type="entry name" value="PROKAR_LIPOPROTEIN"/>
    <property type="match status" value="1"/>
</dbReference>
<dbReference type="OrthoDB" id="193499at2759"/>
<dbReference type="HOGENOM" id="CLU_012062_4_2_1"/>
<accession>T1FM19</accession>
<feature type="signal peptide" evidence="3">
    <location>
        <begin position="1"/>
        <end position="22"/>
    </location>
</feature>
<reference evidence="7" key="1">
    <citation type="submission" date="2012-12" db="EMBL/GenBank/DDBJ databases">
        <authorList>
            <person name="Hellsten U."/>
            <person name="Grimwood J."/>
            <person name="Chapman J.A."/>
            <person name="Shapiro H."/>
            <person name="Aerts A."/>
            <person name="Otillar R.P."/>
            <person name="Terry A.Y."/>
            <person name="Boore J.L."/>
            <person name="Simakov O."/>
            <person name="Marletaz F."/>
            <person name="Cho S.-J."/>
            <person name="Edsinger-Gonzales E."/>
            <person name="Havlak P."/>
            <person name="Kuo D.-H."/>
            <person name="Larsson T."/>
            <person name="Lv J."/>
            <person name="Arendt D."/>
            <person name="Savage R."/>
            <person name="Osoegawa K."/>
            <person name="de Jong P."/>
            <person name="Lindberg D.R."/>
            <person name="Seaver E.C."/>
            <person name="Weisblat D.A."/>
            <person name="Putnam N.H."/>
            <person name="Grigoriev I.V."/>
            <person name="Rokhsar D.S."/>
        </authorList>
    </citation>
    <scope>NUCLEOTIDE SEQUENCE</scope>
</reference>
<dbReference type="EMBL" id="AMQM01000166">
    <property type="status" value="NOT_ANNOTATED_CDS"/>
    <property type="molecule type" value="Genomic_DNA"/>
</dbReference>
<comment type="catalytic activity">
    <reaction evidence="3">
        <text>[protein]-peptidylproline (omega=180) = [protein]-peptidylproline (omega=0)</text>
        <dbReference type="Rhea" id="RHEA:16237"/>
        <dbReference type="Rhea" id="RHEA-COMP:10747"/>
        <dbReference type="Rhea" id="RHEA-COMP:10748"/>
        <dbReference type="ChEBI" id="CHEBI:83833"/>
        <dbReference type="ChEBI" id="CHEBI:83834"/>
        <dbReference type="EC" id="5.2.1.8"/>
    </reaction>
</comment>
<protein>
    <recommendedName>
        <fullName evidence="3">Peptidyl-prolyl cis-trans isomerase</fullName>
        <shortName evidence="3">PPIase</shortName>
        <ecNumber evidence="3">5.2.1.8</ecNumber>
    </recommendedName>
</protein>
<evidence type="ECO:0000256" key="3">
    <source>
        <dbReference type="RuleBase" id="RU363019"/>
    </source>
</evidence>
<comment type="function">
    <text evidence="3">PPIases accelerate the folding of proteins. It catalyzes the cis-trans isomerization of proline imidic peptide bonds in oligopeptides.</text>
</comment>
<evidence type="ECO:0000256" key="2">
    <source>
        <dbReference type="ARBA" id="ARBA00023235"/>
    </source>
</evidence>
<keyword evidence="3" id="KW-0732">Signal</keyword>
<dbReference type="EC" id="5.2.1.8" evidence="3"/>
<dbReference type="GO" id="GO:0006457">
    <property type="term" value="P:protein folding"/>
    <property type="evidence" value="ECO:0000318"/>
    <property type="project" value="GO_Central"/>
</dbReference>
<dbReference type="SUPFAM" id="SSF50891">
    <property type="entry name" value="Cyclophilin-like"/>
    <property type="match status" value="1"/>
</dbReference>
<dbReference type="eggNOG" id="KOG0880">
    <property type="taxonomic scope" value="Eukaryota"/>
</dbReference>
<dbReference type="GO" id="GO:0003755">
    <property type="term" value="F:peptidyl-prolyl cis-trans isomerase activity"/>
    <property type="evidence" value="ECO:0000318"/>
    <property type="project" value="GO_Central"/>
</dbReference>
<evidence type="ECO:0000256" key="1">
    <source>
        <dbReference type="ARBA" id="ARBA00023110"/>
    </source>
</evidence>
<dbReference type="PANTHER" id="PTHR11071:SF559">
    <property type="entry name" value="PEPTIDYL-PROLYL CIS-TRANS ISOMERASE"/>
    <property type="match status" value="1"/>
</dbReference>
<dbReference type="InterPro" id="IPR002130">
    <property type="entry name" value="Cyclophilin-type_PPIase_dom"/>
</dbReference>
<dbReference type="GO" id="GO:0016018">
    <property type="term" value="F:cyclosporin A binding"/>
    <property type="evidence" value="ECO:0000318"/>
    <property type="project" value="GO_Central"/>
</dbReference>
<dbReference type="InterPro" id="IPR024936">
    <property type="entry name" value="Cyclophilin-type_PPIase"/>
</dbReference>
<dbReference type="PROSITE" id="PS50072">
    <property type="entry name" value="CSA_PPIASE_2"/>
    <property type="match status" value="1"/>
</dbReference>
<evidence type="ECO:0000313" key="7">
    <source>
        <dbReference type="Proteomes" id="UP000015101"/>
    </source>
</evidence>
<dbReference type="InParanoid" id="T1FM19"/>
<organism evidence="6 7">
    <name type="scientific">Helobdella robusta</name>
    <name type="common">Californian leech</name>
    <dbReference type="NCBI Taxonomy" id="6412"/>
    <lineage>
        <taxon>Eukaryota</taxon>
        <taxon>Metazoa</taxon>
        <taxon>Spiralia</taxon>
        <taxon>Lophotrochozoa</taxon>
        <taxon>Annelida</taxon>
        <taxon>Clitellata</taxon>
        <taxon>Hirudinea</taxon>
        <taxon>Rhynchobdellida</taxon>
        <taxon>Glossiphoniidae</taxon>
        <taxon>Helobdella</taxon>
    </lineage>
</organism>
<dbReference type="EnsemblMetazoa" id="HelroT184823">
    <property type="protein sequence ID" value="HelroP184823"/>
    <property type="gene ID" value="HelroG184823"/>
</dbReference>
<dbReference type="KEGG" id="hro:HELRODRAFT_184823"/>
<dbReference type="PIRSF" id="PIRSF001467">
    <property type="entry name" value="Peptidylpro_ismrse"/>
    <property type="match status" value="1"/>
</dbReference>
<dbReference type="AlphaFoldDB" id="T1FM19"/>
<sequence length="207" mass="22555">MMMNKIVLISLFLPTAFQLTWASCNNSLITQKAYFDVAIGNEYWGRIVVGLLGDTTPITVLNFATFASNHNNKGYSGTIFNRVYTNMAIQGGDILFNNGSGSTSIFNGGEDFPDENFYFSNDRGFIGMANRGANTNGCQFFINLAQNTFLNNIYVVFGKVLSGLDVVDKIASLPLDDKGVPLVPATIVGSGTFHPKEPFPVPIGTYF</sequence>
<keyword evidence="7" id="KW-1185">Reference proteome</keyword>
<proteinExistence type="inferred from homology"/>
<evidence type="ECO:0000313" key="5">
    <source>
        <dbReference type="EMBL" id="ESO12423.1"/>
    </source>
</evidence>
<evidence type="ECO:0000313" key="6">
    <source>
        <dbReference type="EnsemblMetazoa" id="HelroP184823"/>
    </source>
</evidence>
<reference evidence="6" key="3">
    <citation type="submission" date="2015-06" db="UniProtKB">
        <authorList>
            <consortium name="EnsemblMetazoa"/>
        </authorList>
    </citation>
    <scope>IDENTIFICATION</scope>
</reference>
<dbReference type="Gene3D" id="2.40.100.10">
    <property type="entry name" value="Cyclophilin-like"/>
    <property type="match status" value="1"/>
</dbReference>
<dbReference type="InterPro" id="IPR029000">
    <property type="entry name" value="Cyclophilin-like_dom_sf"/>
</dbReference>
<dbReference type="RefSeq" id="XP_009009143.1">
    <property type="nucleotide sequence ID" value="XM_009010895.1"/>
</dbReference>
<dbReference type="Pfam" id="PF00160">
    <property type="entry name" value="Pro_isomerase"/>
    <property type="match status" value="1"/>
</dbReference>
<keyword evidence="2 3" id="KW-0413">Isomerase</keyword>
<comment type="similarity">
    <text evidence="3">Belongs to the cyclophilin-type PPIase family.</text>
</comment>
<dbReference type="EMBL" id="KB095811">
    <property type="protein sequence ID" value="ESO12423.1"/>
    <property type="molecule type" value="Genomic_DNA"/>
</dbReference>
<feature type="domain" description="PPIase cyclophilin-type" evidence="4">
    <location>
        <begin position="34"/>
        <end position="192"/>
    </location>
</feature>
<dbReference type="GeneID" id="20209868"/>
<dbReference type="CTD" id="20209868"/>
<dbReference type="STRING" id="6412.T1FM19"/>
<gene>
    <name evidence="6" type="primary">20209868</name>
    <name evidence="5" type="ORF">HELRODRAFT_184823</name>
</gene>
<dbReference type="GO" id="GO:0005737">
    <property type="term" value="C:cytoplasm"/>
    <property type="evidence" value="ECO:0000318"/>
    <property type="project" value="GO_Central"/>
</dbReference>
<dbReference type="Proteomes" id="UP000015101">
    <property type="component" value="Unassembled WGS sequence"/>
</dbReference>
<keyword evidence="1 3" id="KW-0697">Rotamase</keyword>